<organism evidence="4 5">
    <name type="scientific">Candidatus Nomurabacteria bacterium CG1_02_43_90</name>
    <dbReference type="NCBI Taxonomy" id="1805281"/>
    <lineage>
        <taxon>Bacteria</taxon>
        <taxon>Candidatus Nomuraibacteriota</taxon>
    </lineage>
</organism>
<dbReference type="EMBL" id="MNVN01000010">
    <property type="protein sequence ID" value="OIO30951.1"/>
    <property type="molecule type" value="Genomic_DNA"/>
</dbReference>
<dbReference type="AlphaFoldDB" id="A0A1J4V9J4"/>
<dbReference type="SUPFAM" id="SSF54197">
    <property type="entry name" value="HIT-like"/>
    <property type="match status" value="1"/>
</dbReference>
<dbReference type="PANTHER" id="PTHR46648:SF1">
    <property type="entry name" value="ADENOSINE 5'-MONOPHOSPHORAMIDASE HNT1"/>
    <property type="match status" value="1"/>
</dbReference>
<dbReference type="Proteomes" id="UP000181992">
    <property type="component" value="Unassembled WGS sequence"/>
</dbReference>
<gene>
    <name evidence="4" type="ORF">AUJ77_01260</name>
</gene>
<evidence type="ECO:0000256" key="1">
    <source>
        <dbReference type="PIRSR" id="PIRSR601310-1"/>
    </source>
</evidence>
<reference evidence="4 5" key="1">
    <citation type="journal article" date="2016" name="Environ. Microbiol.">
        <title>Genomic resolution of a cold subsurface aquifer community provides metabolic insights for novel microbes adapted to high CO concentrations.</title>
        <authorList>
            <person name="Probst A.J."/>
            <person name="Castelle C.J."/>
            <person name="Singh A."/>
            <person name="Brown C.T."/>
            <person name="Anantharaman K."/>
            <person name="Sharon I."/>
            <person name="Hug L.A."/>
            <person name="Burstein D."/>
            <person name="Emerson J.B."/>
            <person name="Thomas B.C."/>
            <person name="Banfield J.F."/>
        </authorList>
    </citation>
    <scope>NUCLEOTIDE SEQUENCE [LARGE SCALE GENOMIC DNA]</scope>
    <source>
        <strain evidence="4">CG1_02_43_90</strain>
    </source>
</reference>
<evidence type="ECO:0000313" key="4">
    <source>
        <dbReference type="EMBL" id="OIO30951.1"/>
    </source>
</evidence>
<evidence type="ECO:0000313" key="5">
    <source>
        <dbReference type="Proteomes" id="UP000181992"/>
    </source>
</evidence>
<sequence>MDNCLFCKIIASEIPCTKVYEDEDFLAFLDIRPLSPGHTLVIPKKHYRWVWDVEAIDQYFLVVQKIARTLQKVSGTDEVYAKIIGEEVEHAHIWIFPNPEKAFGDKKAFEENAQKILEALQ</sequence>
<evidence type="ECO:0000259" key="3">
    <source>
        <dbReference type="PROSITE" id="PS51084"/>
    </source>
</evidence>
<evidence type="ECO:0000256" key="2">
    <source>
        <dbReference type="PROSITE-ProRule" id="PRU00464"/>
    </source>
</evidence>
<dbReference type="Pfam" id="PF01230">
    <property type="entry name" value="HIT"/>
    <property type="match status" value="1"/>
</dbReference>
<dbReference type="PANTHER" id="PTHR46648">
    <property type="entry name" value="HIT FAMILY PROTEIN 1"/>
    <property type="match status" value="1"/>
</dbReference>
<feature type="active site" description="Tele-AMP-histidine intermediate" evidence="1">
    <location>
        <position position="92"/>
    </location>
</feature>
<dbReference type="PRINTS" id="PR00332">
    <property type="entry name" value="HISTRIAD"/>
</dbReference>
<comment type="caution">
    <text evidence="2">Lacks conserved residue(s) required for the propagation of feature annotation.</text>
</comment>
<dbReference type="GO" id="GO:0009117">
    <property type="term" value="P:nucleotide metabolic process"/>
    <property type="evidence" value="ECO:0007669"/>
    <property type="project" value="TreeGrafter"/>
</dbReference>
<dbReference type="InterPro" id="IPR001310">
    <property type="entry name" value="Histidine_triad_HIT"/>
</dbReference>
<dbReference type="PROSITE" id="PS51084">
    <property type="entry name" value="HIT_2"/>
    <property type="match status" value="1"/>
</dbReference>
<dbReference type="InterPro" id="IPR011146">
    <property type="entry name" value="HIT-like"/>
</dbReference>
<dbReference type="InterPro" id="IPR036265">
    <property type="entry name" value="HIT-like_sf"/>
</dbReference>
<feature type="domain" description="HIT" evidence="3">
    <location>
        <begin position="5"/>
        <end position="108"/>
    </location>
</feature>
<proteinExistence type="predicted"/>
<dbReference type="GO" id="GO:0003824">
    <property type="term" value="F:catalytic activity"/>
    <property type="evidence" value="ECO:0007669"/>
    <property type="project" value="InterPro"/>
</dbReference>
<dbReference type="Gene3D" id="3.30.428.10">
    <property type="entry name" value="HIT-like"/>
    <property type="match status" value="1"/>
</dbReference>
<protein>
    <recommendedName>
        <fullName evidence="3">HIT domain-containing protein</fullName>
    </recommendedName>
</protein>
<comment type="caution">
    <text evidence="4">The sequence shown here is derived from an EMBL/GenBank/DDBJ whole genome shotgun (WGS) entry which is preliminary data.</text>
</comment>
<name>A0A1J4V9J4_9BACT</name>
<accession>A0A1J4V9J4</accession>
<dbReference type="STRING" id="1805281.AUJ77_01260"/>